<feature type="region of interest" description="Disordered" evidence="1">
    <location>
        <begin position="16"/>
        <end position="53"/>
    </location>
</feature>
<accession>A0A1J1IEQ5</accession>
<evidence type="ECO:0000313" key="2">
    <source>
        <dbReference type="EMBL" id="CRK98741.1"/>
    </source>
</evidence>
<feature type="compositionally biased region" description="Basic and acidic residues" evidence="1">
    <location>
        <begin position="36"/>
        <end position="53"/>
    </location>
</feature>
<keyword evidence="3" id="KW-1185">Reference proteome</keyword>
<organism evidence="2 3">
    <name type="scientific">Clunio marinus</name>
    <dbReference type="NCBI Taxonomy" id="568069"/>
    <lineage>
        <taxon>Eukaryota</taxon>
        <taxon>Metazoa</taxon>
        <taxon>Ecdysozoa</taxon>
        <taxon>Arthropoda</taxon>
        <taxon>Hexapoda</taxon>
        <taxon>Insecta</taxon>
        <taxon>Pterygota</taxon>
        <taxon>Neoptera</taxon>
        <taxon>Endopterygota</taxon>
        <taxon>Diptera</taxon>
        <taxon>Nematocera</taxon>
        <taxon>Chironomoidea</taxon>
        <taxon>Chironomidae</taxon>
        <taxon>Clunio</taxon>
    </lineage>
</organism>
<protein>
    <submittedName>
        <fullName evidence="2">CLUMA_CG012268, isoform A</fullName>
    </submittedName>
</protein>
<evidence type="ECO:0000256" key="1">
    <source>
        <dbReference type="SAM" id="MobiDB-lite"/>
    </source>
</evidence>
<dbReference type="AlphaFoldDB" id="A0A1J1IEQ5"/>
<proteinExistence type="predicted"/>
<sequence length="98" mass="11708">MKNDFKAKLLCNAEKNEKAKTVRRPPEVSSSLRPRIKTDSESEVNDEHERNEPDYSEGRFVICFEMLQGIEMKLEMNKRMEILPLKVKHFHKIRFKEE</sequence>
<feature type="compositionally biased region" description="Basic and acidic residues" evidence="1">
    <location>
        <begin position="16"/>
        <end position="26"/>
    </location>
</feature>
<dbReference type="Proteomes" id="UP000183832">
    <property type="component" value="Unassembled WGS sequence"/>
</dbReference>
<gene>
    <name evidence="2" type="ORF">CLUMA_CG012268</name>
</gene>
<reference evidence="2 3" key="1">
    <citation type="submission" date="2015-04" db="EMBL/GenBank/DDBJ databases">
        <authorList>
            <person name="Syromyatnikov M.Y."/>
            <person name="Popov V.N."/>
        </authorList>
    </citation>
    <scope>NUCLEOTIDE SEQUENCE [LARGE SCALE GENOMIC DNA]</scope>
</reference>
<dbReference type="EMBL" id="CVRI01000048">
    <property type="protein sequence ID" value="CRK98741.1"/>
    <property type="molecule type" value="Genomic_DNA"/>
</dbReference>
<name>A0A1J1IEQ5_9DIPT</name>
<evidence type="ECO:0000313" key="3">
    <source>
        <dbReference type="Proteomes" id="UP000183832"/>
    </source>
</evidence>